<dbReference type="InterPro" id="IPR036584">
    <property type="entry name" value="FliS_sf"/>
</dbReference>
<evidence type="ECO:0000313" key="7">
    <source>
        <dbReference type="EMBL" id="AHM55650.1"/>
    </source>
</evidence>
<dbReference type="KEGG" id="eac:EAL2_c03470"/>
<accession>W8T4C7</accession>
<reference evidence="7 8" key="1">
    <citation type="journal article" date="2014" name="Genome Announc.">
        <title>Complete Genome Sequence of Amino Acid-Utilizing Eubacterium acidaminophilum al-2 (DSM 3953).</title>
        <authorList>
            <person name="Poehlein A."/>
            <person name="Andreesen J.R."/>
            <person name="Daniel R."/>
        </authorList>
    </citation>
    <scope>NUCLEOTIDE SEQUENCE [LARGE SCALE GENOMIC DNA]</scope>
    <source>
        <strain evidence="7 8">DSM 3953</strain>
    </source>
</reference>
<dbReference type="CDD" id="cd16098">
    <property type="entry name" value="FliS"/>
    <property type="match status" value="1"/>
</dbReference>
<dbReference type="Pfam" id="PF02561">
    <property type="entry name" value="FliS"/>
    <property type="match status" value="1"/>
</dbReference>
<dbReference type="InterPro" id="IPR003713">
    <property type="entry name" value="FliS"/>
</dbReference>
<comment type="subcellular location">
    <subcellularLocation>
        <location evidence="1 6">Cytoplasm</location>
        <location evidence="1 6">Cytosol</location>
    </subcellularLocation>
</comment>
<dbReference type="Proteomes" id="UP000019591">
    <property type="component" value="Chromosome"/>
</dbReference>
<protein>
    <recommendedName>
        <fullName evidence="6">Flagellar secretion chaperone FliS</fullName>
    </recommendedName>
</protein>
<evidence type="ECO:0000256" key="5">
    <source>
        <dbReference type="ARBA" id="ARBA00023186"/>
    </source>
</evidence>
<dbReference type="HOGENOM" id="CLU_080373_3_2_9"/>
<evidence type="ECO:0000256" key="4">
    <source>
        <dbReference type="ARBA" id="ARBA00022795"/>
    </source>
</evidence>
<evidence type="ECO:0000256" key="2">
    <source>
        <dbReference type="ARBA" id="ARBA00008787"/>
    </source>
</evidence>
<keyword evidence="8" id="KW-1185">Reference proteome</keyword>
<dbReference type="NCBIfam" id="TIGR00208">
    <property type="entry name" value="fliS"/>
    <property type="match status" value="1"/>
</dbReference>
<keyword evidence="7" id="KW-0282">Flagellum</keyword>
<organism evidence="7 8">
    <name type="scientific">Peptoclostridium acidaminophilum DSM 3953</name>
    <dbReference type="NCBI Taxonomy" id="1286171"/>
    <lineage>
        <taxon>Bacteria</taxon>
        <taxon>Bacillati</taxon>
        <taxon>Bacillota</taxon>
        <taxon>Clostridia</taxon>
        <taxon>Peptostreptococcales</taxon>
        <taxon>Peptoclostridiaceae</taxon>
        <taxon>Peptoclostridium</taxon>
    </lineage>
</organism>
<keyword evidence="4 6" id="KW-1005">Bacterial flagellum biogenesis</keyword>
<dbReference type="OrthoDB" id="1524959at2"/>
<dbReference type="PANTHER" id="PTHR34773">
    <property type="entry name" value="FLAGELLAR SECRETION CHAPERONE FLIS"/>
    <property type="match status" value="1"/>
</dbReference>
<dbReference type="PATRIC" id="fig|1286171.3.peg.287"/>
<keyword evidence="3 6" id="KW-0963">Cytoplasm</keyword>
<dbReference type="eggNOG" id="COG1516">
    <property type="taxonomic scope" value="Bacteria"/>
</dbReference>
<dbReference type="Gene3D" id="1.20.120.340">
    <property type="entry name" value="Flagellar protein FliS"/>
    <property type="match status" value="1"/>
</dbReference>
<dbReference type="PIRSF" id="PIRSF039090">
    <property type="entry name" value="Flis"/>
    <property type="match status" value="1"/>
</dbReference>
<dbReference type="GO" id="GO:0044780">
    <property type="term" value="P:bacterial-type flagellum assembly"/>
    <property type="evidence" value="ECO:0007669"/>
    <property type="project" value="InterPro"/>
</dbReference>
<keyword evidence="7" id="KW-0966">Cell projection</keyword>
<gene>
    <name evidence="7" type="primary">fliS</name>
    <name evidence="7" type="ORF">EAL2_c03470</name>
</gene>
<dbReference type="GO" id="GO:0071973">
    <property type="term" value="P:bacterial-type flagellum-dependent cell motility"/>
    <property type="evidence" value="ECO:0007669"/>
    <property type="project" value="TreeGrafter"/>
</dbReference>
<evidence type="ECO:0000313" key="8">
    <source>
        <dbReference type="Proteomes" id="UP000019591"/>
    </source>
</evidence>
<dbReference type="STRING" id="1286171.EAL2_c03470"/>
<comment type="similarity">
    <text evidence="2 6">Belongs to the FliS family.</text>
</comment>
<dbReference type="PANTHER" id="PTHR34773:SF1">
    <property type="entry name" value="FLAGELLAR SECRETION CHAPERONE FLIS"/>
    <property type="match status" value="1"/>
</dbReference>
<dbReference type="SUPFAM" id="SSF101116">
    <property type="entry name" value="Flagellar export chaperone FliS"/>
    <property type="match status" value="1"/>
</dbReference>
<evidence type="ECO:0000256" key="6">
    <source>
        <dbReference type="PIRNR" id="PIRNR039090"/>
    </source>
</evidence>
<dbReference type="AlphaFoldDB" id="W8T4C7"/>
<dbReference type="EMBL" id="CP007452">
    <property type="protein sequence ID" value="AHM55650.1"/>
    <property type="molecule type" value="Genomic_DNA"/>
</dbReference>
<keyword evidence="7" id="KW-0969">Cilium</keyword>
<keyword evidence="5" id="KW-0143">Chaperone</keyword>
<sequence length="127" mass="14726">MAMANPYAKYQEQSVFTATPEELTLMLYDGCIKFINRAAIGIEDKNIEMTNTNIIKAQNIVRELNITLNMDYEVSKGLRPLYDYMHTRLIDANIKKDKEALEEVKGLVTDMRDTWKEAMKLARMNSR</sequence>
<evidence type="ECO:0000256" key="3">
    <source>
        <dbReference type="ARBA" id="ARBA00022490"/>
    </source>
</evidence>
<dbReference type="GO" id="GO:0005829">
    <property type="term" value="C:cytosol"/>
    <property type="evidence" value="ECO:0007669"/>
    <property type="project" value="UniProtKB-SubCell"/>
</dbReference>
<proteinExistence type="inferred from homology"/>
<name>W8T4C7_PEPAC</name>
<dbReference type="RefSeq" id="WP_025434688.1">
    <property type="nucleotide sequence ID" value="NZ_CP007452.1"/>
</dbReference>
<evidence type="ECO:0000256" key="1">
    <source>
        <dbReference type="ARBA" id="ARBA00004514"/>
    </source>
</evidence>